<keyword evidence="5" id="KW-0539">Nucleus</keyword>
<keyword evidence="3" id="KW-0238">DNA-binding</keyword>
<evidence type="ECO:0000256" key="2">
    <source>
        <dbReference type="ARBA" id="ARBA00023015"/>
    </source>
</evidence>
<dbReference type="InterPro" id="IPR007125">
    <property type="entry name" value="H2A/H2B/H3"/>
</dbReference>
<evidence type="ECO:0000256" key="8">
    <source>
        <dbReference type="ARBA" id="ARBA00059992"/>
    </source>
</evidence>
<evidence type="ECO:0000256" key="5">
    <source>
        <dbReference type="ARBA" id="ARBA00023242"/>
    </source>
</evidence>
<dbReference type="Pfam" id="PF00125">
    <property type="entry name" value="Histone"/>
    <property type="match status" value="1"/>
</dbReference>
<dbReference type="STRING" id="3750.A0A498J9P9"/>
<evidence type="ECO:0000256" key="4">
    <source>
        <dbReference type="ARBA" id="ARBA00023163"/>
    </source>
</evidence>
<dbReference type="CDD" id="cd22908">
    <property type="entry name" value="HFD_NFYC-like"/>
    <property type="match status" value="1"/>
</dbReference>
<comment type="subunit">
    <text evidence="6">Heterotrimeric transcription factor composed of three components, NF-YA, NF-YB and NF-YC. NF-YB and NF-YC must interact and dimerize for NF-YA association and DNA binding.</text>
</comment>
<comment type="function">
    <text evidence="8">Stimulates the transcription of various genes by recognizing and binding to a CCAAT motif in promoters.</text>
</comment>
<accession>A0A498J9P9</accession>
<keyword evidence="4" id="KW-0804">Transcription</keyword>
<protein>
    <recommendedName>
        <fullName evidence="9">Core Histone H2A/H2B/H3 domain-containing protein</fullName>
    </recommendedName>
</protein>
<dbReference type="Proteomes" id="UP000290289">
    <property type="component" value="Chromosome 9"/>
</dbReference>
<dbReference type="SUPFAM" id="SSF47113">
    <property type="entry name" value="Histone-fold"/>
    <property type="match status" value="1"/>
</dbReference>
<evidence type="ECO:0000259" key="9">
    <source>
        <dbReference type="Pfam" id="PF00125"/>
    </source>
</evidence>
<keyword evidence="2" id="KW-0805">Transcription regulation</keyword>
<gene>
    <name evidence="10" type="ORF">DVH24_035297</name>
</gene>
<evidence type="ECO:0000256" key="3">
    <source>
        <dbReference type="ARBA" id="ARBA00023125"/>
    </source>
</evidence>
<dbReference type="InterPro" id="IPR050568">
    <property type="entry name" value="Transcr_DNA_Rep_Reg"/>
</dbReference>
<dbReference type="PANTHER" id="PTHR10252">
    <property type="entry name" value="HISTONE-LIKE TRANSCRIPTION FACTOR CCAAT-RELATED"/>
    <property type="match status" value="1"/>
</dbReference>
<comment type="subcellular location">
    <subcellularLocation>
        <location evidence="1">Nucleus</location>
    </subcellularLocation>
</comment>
<evidence type="ECO:0000313" key="10">
    <source>
        <dbReference type="EMBL" id="RXH90533.1"/>
    </source>
</evidence>
<dbReference type="AlphaFoldDB" id="A0A498J9P9"/>
<evidence type="ECO:0000256" key="7">
    <source>
        <dbReference type="ARBA" id="ARBA00038129"/>
    </source>
</evidence>
<dbReference type="InterPro" id="IPR009072">
    <property type="entry name" value="Histone-fold"/>
</dbReference>
<dbReference type="EMBL" id="RDQH01000335">
    <property type="protein sequence ID" value="RXH90533.1"/>
    <property type="molecule type" value="Genomic_DNA"/>
</dbReference>
<dbReference type="Gene3D" id="1.10.20.10">
    <property type="entry name" value="Histone, subunit A"/>
    <property type="match status" value="1"/>
</dbReference>
<dbReference type="GO" id="GO:0006355">
    <property type="term" value="P:regulation of DNA-templated transcription"/>
    <property type="evidence" value="ECO:0007669"/>
    <property type="project" value="TreeGrafter"/>
</dbReference>
<keyword evidence="11" id="KW-1185">Reference proteome</keyword>
<reference evidence="10 11" key="1">
    <citation type="submission" date="2018-10" db="EMBL/GenBank/DDBJ databases">
        <title>A high-quality apple genome assembly.</title>
        <authorList>
            <person name="Hu J."/>
        </authorList>
    </citation>
    <scope>NUCLEOTIDE SEQUENCE [LARGE SCALE GENOMIC DNA]</scope>
    <source>
        <strain evidence="11">cv. HFTH1</strain>
        <tissue evidence="10">Young leaf</tissue>
    </source>
</reference>
<proteinExistence type="inferred from homology"/>
<dbReference type="PANTHER" id="PTHR10252:SF124">
    <property type="entry name" value="NUCLEAR TRANSCRIPTION FACTOR Y SUBUNIT C-10"/>
    <property type="match status" value="1"/>
</dbReference>
<feature type="domain" description="Core Histone H2A/H2B/H3" evidence="9">
    <location>
        <begin position="17"/>
        <end position="95"/>
    </location>
</feature>
<evidence type="ECO:0000256" key="1">
    <source>
        <dbReference type="ARBA" id="ARBA00004123"/>
    </source>
</evidence>
<dbReference type="FunFam" id="1.10.20.10:FF:000062">
    <property type="entry name" value="Nuclear transcription factor Y subunit C"/>
    <property type="match status" value="1"/>
</dbReference>
<organism evidence="10 11">
    <name type="scientific">Malus domestica</name>
    <name type="common">Apple</name>
    <name type="synonym">Pyrus malus</name>
    <dbReference type="NCBI Taxonomy" id="3750"/>
    <lineage>
        <taxon>Eukaryota</taxon>
        <taxon>Viridiplantae</taxon>
        <taxon>Streptophyta</taxon>
        <taxon>Embryophyta</taxon>
        <taxon>Tracheophyta</taxon>
        <taxon>Spermatophyta</taxon>
        <taxon>Magnoliopsida</taxon>
        <taxon>eudicotyledons</taxon>
        <taxon>Gunneridae</taxon>
        <taxon>Pentapetalae</taxon>
        <taxon>rosids</taxon>
        <taxon>fabids</taxon>
        <taxon>Rosales</taxon>
        <taxon>Rosaceae</taxon>
        <taxon>Amygdaloideae</taxon>
        <taxon>Maleae</taxon>
        <taxon>Malus</taxon>
    </lineage>
</organism>
<dbReference type="GO" id="GO:0005634">
    <property type="term" value="C:nucleus"/>
    <property type="evidence" value="ECO:0007669"/>
    <property type="project" value="UniProtKB-SubCell"/>
</dbReference>
<dbReference type="GO" id="GO:0000976">
    <property type="term" value="F:transcription cis-regulatory region binding"/>
    <property type="evidence" value="ECO:0007669"/>
    <property type="project" value="TreeGrafter"/>
</dbReference>
<evidence type="ECO:0000313" key="11">
    <source>
        <dbReference type="Proteomes" id="UP000290289"/>
    </source>
</evidence>
<evidence type="ECO:0000256" key="6">
    <source>
        <dbReference type="ARBA" id="ARBA00025911"/>
    </source>
</evidence>
<dbReference type="GO" id="GO:0046982">
    <property type="term" value="F:protein heterodimerization activity"/>
    <property type="evidence" value="ECO:0007669"/>
    <property type="project" value="InterPro"/>
</dbReference>
<sequence>MLKSHTLVLITYDAVTRKHHQLPLATVKKIMKSNKEVKVYELIINYSQLVSSDTPIVFSKACELFIMELTLRSWLHTEGNKRRTLKRRDIAGAIRHDRLLEFLLDVVPFYHNDSQKVFLLNCFDCFLFA</sequence>
<comment type="similarity">
    <text evidence="7">Belongs to the NFYC/HAP5 subunit family.</text>
</comment>
<comment type="caution">
    <text evidence="10">The sequence shown here is derived from an EMBL/GenBank/DDBJ whole genome shotgun (WGS) entry which is preliminary data.</text>
</comment>
<name>A0A498J9P9_MALDO</name>